<name>A0ABN9TCI8_9DINO</name>
<keyword evidence="1" id="KW-0175">Coiled coil</keyword>
<comment type="caution">
    <text evidence="3">The sequence shown here is derived from an EMBL/GenBank/DDBJ whole genome shotgun (WGS) entry which is preliminary data.</text>
</comment>
<evidence type="ECO:0000313" key="4">
    <source>
        <dbReference type="Proteomes" id="UP001189429"/>
    </source>
</evidence>
<feature type="coiled-coil region" evidence="1">
    <location>
        <begin position="1005"/>
        <end position="1063"/>
    </location>
</feature>
<feature type="coiled-coil region" evidence="1">
    <location>
        <begin position="1208"/>
        <end position="1247"/>
    </location>
</feature>
<dbReference type="Proteomes" id="UP001189429">
    <property type="component" value="Unassembled WGS sequence"/>
</dbReference>
<evidence type="ECO:0000256" key="2">
    <source>
        <dbReference type="SAM" id="MobiDB-lite"/>
    </source>
</evidence>
<feature type="compositionally biased region" description="Low complexity" evidence="2">
    <location>
        <begin position="1358"/>
        <end position="1370"/>
    </location>
</feature>
<proteinExistence type="predicted"/>
<sequence length="1370" mass="150866">MSTAAMDRKHQIATYCIKSRQECAPQETDTSRHLGSPTSQATYNVLLVLKNLPFKDILELRSTMKFGIGLRIDMVKHSGSDPVALRAEGAAFFPARDKPGQPQKNRFWFKFSGQALAPDSETNRAAHKEAIVNKDHPLHVETPLETATRMHAMNAMVIQVEALIGEQVGHARDRITFSRKRGLAAHGWRMRVLGPLRLFLYNPLSLIAVGRCREVARELGADAVLLPGTRIRSWSGRQYQVEKLGDGYSAIHFGWAASAWTNRPAGCTIILGRQFRLKDAVDIFTPPKSIQGRAGAVRMKGGKFDVTLAVGYPPPTGATGKKISACEGAVKATHQWVGNIVEGTRARSLLVVGMDVNSGFGERCRRPYFMYVELNAHLQLRTGLDGRRLIHLVCTFWKFFFGGLLRKPSSRECELNFDPTCHGYLAHRRREDAMMVTRCAGYALRQKGLRSVSELLDMSNAFACTPLEWLDEAVEELAEPVDWALLHDRIHHHIVEVEARGEALHFALGRGGGSGNAKDTLATGYGAASSGSSTGYPVLWGHLEDEPSPIDIEGKLTVSTSPFARQFTRDLMLLEGISGTEDFFEEWALVGRAWQELWSCEEVNKAFLKADAKLLEVSLMREDQIWEKLAPRAKGTEGPEGEFACDLTDSQGAICGLCFDSLEKLAAHTSPLRLSVKCVGSSLTVYLSITHALEKNTCLAPLRAFWSAIAFAAPALLAAADGEKDGGQEPRRVKSRTEGGSTDKKLKGVSDQGLRRLLLAMVKQLLKVAQGMRELGGCLFGTFLCPVDGEEALKMAEQTHNYAEAVKRDGKGHLHGAPYIWAFAGLLAGLRERGDAVGAQNAKGIVDMMEWLGAHGVEDKMEMIRMCRLDKTYDKDKKRITFVLRDERWRQTVIACCVQAGMERKQGKAPASFMERELQEYVVQLVGPSPDESPWPRPPLAVSAALCVAYRPAFAAGGAQMPSSPAGNIKMVVQLMQSLALEIESDGKNELASYDKYACWCEDTLARKAKDISEAKAMINELQDEIEKLQGEVAAHAAEIAHLEKLIAENRESQREATEVRANENADFEKEKTESEQCIGALEAAISVLSGAGSGKKGFLETLQQARALSVVDGVREVLRKASYSAQVPEKDLDFARAFFGKSGQFMVQHGGVSAAQTGSTHNPFGDYAPQSDRIVGILKGLYDTFTQSLEKGNVEEADAQKAFEEFMATKKAELKTLEGTKEQQELSKAEKAKKMAESKLLRADTQAQLKADEEFFATTQEGCKDKAKEWGERVRMRTQELQGINKAAEILSSPDALETFANSSSILGHSLRREKLWARIAPSPARYHQSTSWPFRVSLGSSTAGPWTGSWRRRGRAATSTRSSPPWKA</sequence>
<keyword evidence="4" id="KW-1185">Reference proteome</keyword>
<dbReference type="EMBL" id="CAUYUJ010014578">
    <property type="protein sequence ID" value="CAK0843424.1"/>
    <property type="molecule type" value="Genomic_DNA"/>
</dbReference>
<evidence type="ECO:0000313" key="3">
    <source>
        <dbReference type="EMBL" id="CAK0843424.1"/>
    </source>
</evidence>
<reference evidence="3" key="1">
    <citation type="submission" date="2023-10" db="EMBL/GenBank/DDBJ databases">
        <authorList>
            <person name="Chen Y."/>
            <person name="Shah S."/>
            <person name="Dougan E. K."/>
            <person name="Thang M."/>
            <person name="Chan C."/>
        </authorList>
    </citation>
    <scope>NUCLEOTIDE SEQUENCE [LARGE SCALE GENOMIC DNA]</scope>
</reference>
<feature type="region of interest" description="Disordered" evidence="2">
    <location>
        <begin position="722"/>
        <end position="745"/>
    </location>
</feature>
<accession>A0ABN9TCI8</accession>
<evidence type="ECO:0000256" key="1">
    <source>
        <dbReference type="SAM" id="Coils"/>
    </source>
</evidence>
<protein>
    <submittedName>
        <fullName evidence="3">Uncharacterized protein</fullName>
    </submittedName>
</protein>
<organism evidence="3 4">
    <name type="scientific">Prorocentrum cordatum</name>
    <dbReference type="NCBI Taxonomy" id="2364126"/>
    <lineage>
        <taxon>Eukaryota</taxon>
        <taxon>Sar</taxon>
        <taxon>Alveolata</taxon>
        <taxon>Dinophyceae</taxon>
        <taxon>Prorocentrales</taxon>
        <taxon>Prorocentraceae</taxon>
        <taxon>Prorocentrum</taxon>
    </lineage>
</organism>
<feature type="region of interest" description="Disordered" evidence="2">
    <location>
        <begin position="1342"/>
        <end position="1370"/>
    </location>
</feature>
<gene>
    <name evidence="3" type="ORF">PCOR1329_LOCUS37768</name>
</gene>